<dbReference type="InterPro" id="IPR038071">
    <property type="entry name" value="UROD/MetE-like_sf"/>
</dbReference>
<dbReference type="SUPFAM" id="SSF51726">
    <property type="entry name" value="UROD/MetE-like"/>
    <property type="match status" value="1"/>
</dbReference>
<dbReference type="InterPro" id="IPR052024">
    <property type="entry name" value="Methanogen_methyltrans"/>
</dbReference>
<organism evidence="2 3">
    <name type="scientific">Desulfitobacterium hafniense DP7</name>
    <dbReference type="NCBI Taxonomy" id="537010"/>
    <lineage>
        <taxon>Bacteria</taxon>
        <taxon>Bacillati</taxon>
        <taxon>Bacillota</taxon>
        <taxon>Clostridia</taxon>
        <taxon>Eubacteriales</taxon>
        <taxon>Desulfitobacteriaceae</taxon>
        <taxon>Desulfitobacterium</taxon>
    </lineage>
</organism>
<dbReference type="PANTHER" id="PTHR47099">
    <property type="entry name" value="METHYLCOBAMIDE:COM METHYLTRANSFERASE MTBA"/>
    <property type="match status" value="1"/>
</dbReference>
<evidence type="ECO:0000259" key="1">
    <source>
        <dbReference type="Pfam" id="PF01208"/>
    </source>
</evidence>
<dbReference type="Proteomes" id="UP000004416">
    <property type="component" value="Unassembled WGS sequence"/>
</dbReference>
<feature type="domain" description="Uroporphyrinogen decarboxylase (URO-D)" evidence="1">
    <location>
        <begin position="202"/>
        <end position="415"/>
    </location>
</feature>
<dbReference type="EMBL" id="AFZX01000022">
    <property type="protein sequence ID" value="EHL08355.1"/>
    <property type="molecule type" value="Genomic_DNA"/>
</dbReference>
<dbReference type="PATRIC" id="fig|537010.4.peg.926"/>
<reference evidence="2 3" key="1">
    <citation type="submission" date="2011-08" db="EMBL/GenBank/DDBJ databases">
        <authorList>
            <person name="Weinstock G."/>
            <person name="Sodergren E."/>
            <person name="Clifton S."/>
            <person name="Fulton L."/>
            <person name="Fulton B."/>
            <person name="Courtney L."/>
            <person name="Fronick C."/>
            <person name="Harrison M."/>
            <person name="Strong C."/>
            <person name="Farmer C."/>
            <person name="Delahaunty K."/>
            <person name="Markovic C."/>
            <person name="Hall O."/>
            <person name="Minx P."/>
            <person name="Tomlinson C."/>
            <person name="Mitreva M."/>
            <person name="Hou S."/>
            <person name="Chen J."/>
            <person name="Wollam A."/>
            <person name="Pepin K.H."/>
            <person name="Johnson M."/>
            <person name="Bhonagiri V."/>
            <person name="Zhang X."/>
            <person name="Suruliraj S."/>
            <person name="Warren W."/>
            <person name="Chinwalla A."/>
            <person name="Mardis E.R."/>
            <person name="Wilson R.K."/>
        </authorList>
    </citation>
    <scope>NUCLEOTIDE SEQUENCE [LARGE SCALE GENOMIC DNA]</scope>
    <source>
        <strain evidence="2 3">DP7</strain>
    </source>
</reference>
<dbReference type="HOGENOM" id="CLU_059388_0_0_9"/>
<accession>G9XJ71</accession>
<evidence type="ECO:0000313" key="2">
    <source>
        <dbReference type="EMBL" id="EHL08355.1"/>
    </source>
</evidence>
<dbReference type="GO" id="GO:0004853">
    <property type="term" value="F:uroporphyrinogen decarboxylase activity"/>
    <property type="evidence" value="ECO:0007669"/>
    <property type="project" value="InterPro"/>
</dbReference>
<dbReference type="GO" id="GO:0006779">
    <property type="term" value="P:porphyrin-containing compound biosynthetic process"/>
    <property type="evidence" value="ECO:0007669"/>
    <property type="project" value="InterPro"/>
</dbReference>
<protein>
    <recommendedName>
        <fullName evidence="1">Uroporphyrinogen decarboxylase (URO-D) domain-containing protein</fullName>
    </recommendedName>
</protein>
<comment type="caution">
    <text evidence="2">The sequence shown here is derived from an EMBL/GenBank/DDBJ whole genome shotgun (WGS) entry which is preliminary data.</text>
</comment>
<name>G9XJ71_DESHA</name>
<sequence>MEVFGVNKSPEQLYEERLKRVNDAIQLKVPDRVPLIPIFQAFPFYHYGVTLEEAMNDYAKAAEAHDKLYADFDPDLAWDNVLLYPAKVMELLDLKWFRWPGHGVRANSMYQFLEGEYMKANEYEELISDPTNFIMSKWIPRSFGALEAFSNLSSMRDSLWLGWFSSFYPFSLPEVQKSLNTLMQASEELARWFGSIFEYRQKLKEKGFPAAWGAFAFAPFDMVADTLRGTVPALMDMRKHPEELLRAVEAMVPIAIESGINSAKTMGNPFVWIWLHKGVDDFMSDEQYKTFYWPSLRKLLMGLIDAGLTPMVYGEGSMNTRLEVLRDVPKGKVLYHFEHVDMFRAKEILGDVACISGNVPNSLLYFGTPQEVKDYCKKLIDVCGKDGGFMMDSGALIDEAKPENVKAMFEFTKEYGVYR</sequence>
<dbReference type="AlphaFoldDB" id="G9XJ71"/>
<dbReference type="PANTHER" id="PTHR47099:SF1">
    <property type="entry name" value="METHYLCOBAMIDE:COM METHYLTRANSFERASE MTBA"/>
    <property type="match status" value="1"/>
</dbReference>
<evidence type="ECO:0000313" key="3">
    <source>
        <dbReference type="Proteomes" id="UP000004416"/>
    </source>
</evidence>
<dbReference type="Gene3D" id="3.20.20.210">
    <property type="match status" value="1"/>
</dbReference>
<gene>
    <name evidence="2" type="ORF">HMPREF0322_00997</name>
</gene>
<dbReference type="InterPro" id="IPR000257">
    <property type="entry name" value="Uroporphyrinogen_deCOase"/>
</dbReference>
<proteinExistence type="predicted"/>
<dbReference type="Pfam" id="PF01208">
    <property type="entry name" value="URO-D"/>
    <property type="match status" value="1"/>
</dbReference>